<organism evidence="4 5">
    <name type="scientific">Vreelandella titanicae BH1</name>
    <dbReference type="NCBI Taxonomy" id="1204738"/>
    <lineage>
        <taxon>Bacteria</taxon>
        <taxon>Pseudomonadati</taxon>
        <taxon>Pseudomonadota</taxon>
        <taxon>Gammaproteobacteria</taxon>
        <taxon>Oceanospirillales</taxon>
        <taxon>Halomonadaceae</taxon>
        <taxon>Vreelandella</taxon>
    </lineage>
</organism>
<keyword evidence="3" id="KW-0132">Cell division</keyword>
<dbReference type="InterPro" id="IPR005654">
    <property type="entry name" value="ATPase_AFG1-like"/>
</dbReference>
<dbReference type="SUPFAM" id="SSF52540">
    <property type="entry name" value="P-loop containing nucleoside triphosphate hydrolases"/>
    <property type="match status" value="1"/>
</dbReference>
<feature type="binding site" evidence="3">
    <location>
        <begin position="139"/>
        <end position="146"/>
    </location>
    <ligand>
        <name>ATP</name>
        <dbReference type="ChEBI" id="CHEBI:30616"/>
    </ligand>
</feature>
<comment type="subcellular location">
    <subcellularLocation>
        <location evidence="3">Cytoplasm</location>
    </subcellularLocation>
</comment>
<dbReference type="Pfam" id="PF03969">
    <property type="entry name" value="AFG1_ATPase"/>
    <property type="match status" value="1"/>
</dbReference>
<protein>
    <recommendedName>
        <fullName evidence="3">Cell division protein ZapE</fullName>
    </recommendedName>
    <alternativeName>
        <fullName evidence="3">Z ring-associated protein ZapE</fullName>
    </alternativeName>
</protein>
<sequence length="435" mass="49433">MGQSAHALRCLYRYNHSLLKVVSNVLAAALHAVGGECMSSITASRASSKTRPASPIERYRADLERDDFQYDAAQELAVKHLQRLYDELVAAPTTVPKALVANKGLHKGLKAKVAGFMGKKSSSADEPVLPDIQGLYFWGGVGRGKTYLVDTFYEALPFPDKMRTHFHRFMQRVHNELTHYKGEKNPLTLIAGKFATEARVICFDEFFVKDITDAMILANLLEALFERGVVLVATSNIVPDDLYKDGLQRARFLPAIELVNRHCEVVNVDSGVDYRLRALERAAIFYSPLDEAAERELSRSFREIAGHEGESQASLEVNHRVLKTRRLHDDVAWFEFLELCDGPRSQNDYIELAREFHTVLVSNVRRMNAKQDDQARRFINMVDEFYDRGVKLLMSAEAPIEELYSDGKLTFEFQRTLSRLQEMQSKEYLALAHKP</sequence>
<keyword evidence="3" id="KW-0378">Hydrolase</keyword>
<comment type="function">
    <text evidence="3">Reduces the stability of FtsZ polymers in the presence of ATP.</text>
</comment>
<proteinExistence type="inferred from homology"/>
<keyword evidence="1 3" id="KW-0547">Nucleotide-binding</keyword>
<comment type="similarity">
    <text evidence="3">Belongs to the AFG1 ATPase family. ZapE subfamily.</text>
</comment>
<evidence type="ECO:0000313" key="5">
    <source>
        <dbReference type="Proteomes" id="UP000011651"/>
    </source>
</evidence>
<reference evidence="4 5" key="1">
    <citation type="journal article" date="2013" name="Genome Announc.">
        <title>Draft Genome of the Marine Gammaproteobacterium Halomonas titanicae.</title>
        <authorList>
            <person name="Sanchez-Porro C."/>
            <person name="de la Haba R.R."/>
            <person name="Cruz-Hernandez N."/>
            <person name="Gonzalez J.M."/>
            <person name="Reyes-Guirao C."/>
            <person name="Navarro-Sampedro L."/>
            <person name="Carballo M."/>
            <person name="Ventosa A."/>
        </authorList>
    </citation>
    <scope>NUCLEOTIDE SEQUENCE [LARGE SCALE GENOMIC DNA]</scope>
    <source>
        <strain evidence="4 5">BH1</strain>
    </source>
</reference>
<dbReference type="PANTHER" id="PTHR12169">
    <property type="entry name" value="ATPASE N2B"/>
    <property type="match status" value="1"/>
</dbReference>
<dbReference type="Proteomes" id="UP000011651">
    <property type="component" value="Unassembled WGS sequence"/>
</dbReference>
<dbReference type="InterPro" id="IPR027417">
    <property type="entry name" value="P-loop_NTPase"/>
</dbReference>
<dbReference type="GO" id="GO:0016887">
    <property type="term" value="F:ATP hydrolysis activity"/>
    <property type="evidence" value="ECO:0007669"/>
    <property type="project" value="UniProtKB-UniRule"/>
</dbReference>
<dbReference type="InterPro" id="IPR030870">
    <property type="entry name" value="ZapE"/>
</dbReference>
<evidence type="ECO:0000256" key="3">
    <source>
        <dbReference type="HAMAP-Rule" id="MF_01919"/>
    </source>
</evidence>
<evidence type="ECO:0000256" key="2">
    <source>
        <dbReference type="ARBA" id="ARBA00022840"/>
    </source>
</evidence>
<evidence type="ECO:0000256" key="1">
    <source>
        <dbReference type="ARBA" id="ARBA00022741"/>
    </source>
</evidence>
<dbReference type="Gene3D" id="3.40.50.300">
    <property type="entry name" value="P-loop containing nucleotide triphosphate hydrolases"/>
    <property type="match status" value="1"/>
</dbReference>
<comment type="caution">
    <text evidence="4">The sequence shown here is derived from an EMBL/GenBank/DDBJ whole genome shotgun (WGS) entry which is preliminary data.</text>
</comment>
<accession>L9UA32</accession>
<dbReference type="GO" id="GO:0005737">
    <property type="term" value="C:cytoplasm"/>
    <property type="evidence" value="ECO:0007669"/>
    <property type="project" value="UniProtKB-SubCell"/>
</dbReference>
<dbReference type="EMBL" id="AOPO01000009">
    <property type="protein sequence ID" value="ELY21098.1"/>
    <property type="molecule type" value="Genomic_DNA"/>
</dbReference>
<dbReference type="NCBIfam" id="NF040713">
    <property type="entry name" value="ZapE"/>
    <property type="match status" value="1"/>
</dbReference>
<dbReference type="GO" id="GO:0032153">
    <property type="term" value="C:cell division site"/>
    <property type="evidence" value="ECO:0007669"/>
    <property type="project" value="TreeGrafter"/>
</dbReference>
<keyword evidence="2 3" id="KW-0067">ATP-binding</keyword>
<dbReference type="GO" id="GO:0005524">
    <property type="term" value="F:ATP binding"/>
    <property type="evidence" value="ECO:0007669"/>
    <property type="project" value="UniProtKB-UniRule"/>
</dbReference>
<keyword evidence="3" id="KW-0131">Cell cycle</keyword>
<evidence type="ECO:0000313" key="4">
    <source>
        <dbReference type="EMBL" id="ELY21098.1"/>
    </source>
</evidence>
<comment type="subunit">
    <text evidence="3">Interacts with FtsZ.</text>
</comment>
<keyword evidence="3" id="KW-0963">Cytoplasm</keyword>
<dbReference type="AlphaFoldDB" id="L9UA32"/>
<gene>
    <name evidence="3" type="primary">zapE</name>
    <name evidence="4" type="ORF">HALTITAN_2228</name>
</gene>
<dbReference type="HAMAP" id="MF_01919">
    <property type="entry name" value="ZapE"/>
    <property type="match status" value="1"/>
</dbReference>
<dbReference type="PATRIC" id="fig|1204738.3.peg.3349"/>
<dbReference type="GO" id="GO:0051301">
    <property type="term" value="P:cell division"/>
    <property type="evidence" value="ECO:0007669"/>
    <property type="project" value="UniProtKB-UniRule"/>
</dbReference>
<name>L9UA32_9GAMM</name>
<dbReference type="PANTHER" id="PTHR12169:SF6">
    <property type="entry name" value="AFG1-LIKE ATPASE"/>
    <property type="match status" value="1"/>
</dbReference>